<organism evidence="1 2">
    <name type="scientific">Agaricus bisporus var. burnettii</name>
    <dbReference type="NCBI Taxonomy" id="192524"/>
    <lineage>
        <taxon>Eukaryota</taxon>
        <taxon>Fungi</taxon>
        <taxon>Dikarya</taxon>
        <taxon>Basidiomycota</taxon>
        <taxon>Agaricomycotina</taxon>
        <taxon>Agaricomycetes</taxon>
        <taxon>Agaricomycetidae</taxon>
        <taxon>Agaricales</taxon>
        <taxon>Agaricineae</taxon>
        <taxon>Agaricaceae</taxon>
        <taxon>Agaricus</taxon>
    </lineage>
</organism>
<evidence type="ECO:0000313" key="1">
    <source>
        <dbReference type="EMBL" id="KAF7783056.1"/>
    </source>
</evidence>
<protein>
    <submittedName>
        <fullName evidence="1">Uncharacterized protein</fullName>
    </submittedName>
</protein>
<gene>
    <name evidence="1" type="ORF">Agabi119p4_2432</name>
</gene>
<accession>A0A8H7F924</accession>
<evidence type="ECO:0000313" key="2">
    <source>
        <dbReference type="Proteomes" id="UP000629468"/>
    </source>
</evidence>
<comment type="caution">
    <text evidence="1">The sequence shown here is derived from an EMBL/GenBank/DDBJ whole genome shotgun (WGS) entry which is preliminary data.</text>
</comment>
<name>A0A8H7F924_AGABI</name>
<proteinExistence type="predicted"/>
<dbReference type="EMBL" id="JABXXO010000003">
    <property type="protein sequence ID" value="KAF7783056.1"/>
    <property type="molecule type" value="Genomic_DNA"/>
</dbReference>
<dbReference type="OMA" id="NSYEYVR"/>
<reference evidence="1 2" key="1">
    <citation type="journal article" name="Sci. Rep.">
        <title>Telomere-to-telomere assembled and centromere annotated genomes of the two main subspecies of the button mushroom Agaricus bisporus reveal especially polymorphic chromosome ends.</title>
        <authorList>
            <person name="Sonnenberg A.S.M."/>
            <person name="Sedaghat-Telgerd N."/>
            <person name="Lavrijssen B."/>
            <person name="Ohm R.A."/>
            <person name="Hendrickx P.M."/>
            <person name="Scholtmeijer K."/>
            <person name="Baars J.J.P."/>
            <person name="van Peer A."/>
        </authorList>
    </citation>
    <scope>NUCLEOTIDE SEQUENCE [LARGE SCALE GENOMIC DNA]</scope>
    <source>
        <strain evidence="1 2">H119_p4</strain>
    </source>
</reference>
<dbReference type="AlphaFoldDB" id="A0A8H7F924"/>
<dbReference type="Proteomes" id="UP000629468">
    <property type="component" value="Unassembled WGS sequence"/>
</dbReference>
<sequence length="112" mass="12429">MPLPSNKDQKPFVLPDTLQDLALLRASDLDLGTLVPANPVVTKTGGTLQTQVQKEDDELQAVEESLKNSYEYVRSARNVVRIKDRGDVDVQGQRIERAREELANVEEGLVDA</sequence>